<proteinExistence type="predicted"/>
<organism evidence="6 7">
    <name type="scientific">Thermosyntropha lipolytica DSM 11003</name>
    <dbReference type="NCBI Taxonomy" id="1123382"/>
    <lineage>
        <taxon>Bacteria</taxon>
        <taxon>Bacillati</taxon>
        <taxon>Bacillota</taxon>
        <taxon>Clostridia</taxon>
        <taxon>Eubacteriales</taxon>
        <taxon>Syntrophomonadaceae</taxon>
        <taxon>Thermosyntropha</taxon>
    </lineage>
</organism>
<feature type="transmembrane region" description="Helical" evidence="4">
    <location>
        <begin position="50"/>
        <end position="68"/>
    </location>
</feature>
<gene>
    <name evidence="6" type="ORF">SAMN02745221_00120</name>
</gene>
<dbReference type="GO" id="GO:0016020">
    <property type="term" value="C:membrane"/>
    <property type="evidence" value="ECO:0007669"/>
    <property type="project" value="InterPro"/>
</dbReference>
<keyword evidence="4" id="KW-1133">Transmembrane helix</keyword>
<protein>
    <submittedName>
        <fullName evidence="6">Methyl-accepting chemotaxis protein</fullName>
    </submittedName>
</protein>
<reference evidence="7" key="1">
    <citation type="submission" date="2016-11" db="EMBL/GenBank/DDBJ databases">
        <authorList>
            <person name="Varghese N."/>
            <person name="Submissions S."/>
        </authorList>
    </citation>
    <scope>NUCLEOTIDE SEQUENCE [LARGE SCALE GENOMIC DNA]</scope>
    <source>
        <strain evidence="7">DSM 11003</strain>
    </source>
</reference>
<keyword evidence="1 2" id="KW-0807">Transducer</keyword>
<evidence type="ECO:0000313" key="7">
    <source>
        <dbReference type="Proteomes" id="UP000242329"/>
    </source>
</evidence>
<evidence type="ECO:0000256" key="1">
    <source>
        <dbReference type="ARBA" id="ARBA00023224"/>
    </source>
</evidence>
<dbReference type="Pfam" id="PF00015">
    <property type="entry name" value="MCPsignal"/>
    <property type="match status" value="1"/>
</dbReference>
<evidence type="ECO:0000313" key="6">
    <source>
        <dbReference type="EMBL" id="SHG39859.1"/>
    </source>
</evidence>
<evidence type="ECO:0000256" key="3">
    <source>
        <dbReference type="SAM" id="Coils"/>
    </source>
</evidence>
<keyword evidence="4" id="KW-0472">Membrane</keyword>
<feature type="transmembrane region" description="Helical" evidence="4">
    <location>
        <begin position="20"/>
        <end position="38"/>
    </location>
</feature>
<evidence type="ECO:0000256" key="2">
    <source>
        <dbReference type="PROSITE-ProRule" id="PRU00284"/>
    </source>
</evidence>
<dbReference type="CDD" id="cd11386">
    <property type="entry name" value="MCP_signal"/>
    <property type="match status" value="1"/>
</dbReference>
<name>A0A1M5JHX1_9FIRM</name>
<sequence length="502" mass="55018">MDNQLLKQNMIANHYRVLQVIIMTGILISAGTIAVFLAGKASSTITPKVIYFYLANYIFFTLLVWALIKKYPEKNWLKWIAIIIQFYLLMTCRVLSPVTETVNLMYLVLMLALLYFDVRLVIFAGLLVIAGDMFLMKAMPDIAPPANQLAIRYVAFILGTAAAFIGARAAQNLLLLACDREEKACSYNNLLKQEAENINTSSQELAESSHTLFQAAEFSKESFTQISQGIEDIAATSSAQAMQMEKTSQTINQMVKALQDIGREIERISELSHNFVEIVSAGRATIENQSQTLSRTAEISKEATLAVQALNKQSEEIGKIVLTISNIADQTSLLALNAAIEAARAGEAGRGFAVVAEEVRKLADESAAAAGNIQEIIREVQVNTAHTAAKIEESNRALSEQIAAVNEGHHLFNQIDKHSSIIDSSVHNISATVEELIASSDEIDQNIQNIATGAQQLAAAVEEVTAITSEQLKVVEEIFNAVQNINQMAEKLKKDADKLQNL</sequence>
<dbReference type="PANTHER" id="PTHR32089:SF112">
    <property type="entry name" value="LYSOZYME-LIKE PROTEIN-RELATED"/>
    <property type="match status" value="1"/>
</dbReference>
<feature type="transmembrane region" description="Helical" evidence="4">
    <location>
        <begin position="104"/>
        <end position="129"/>
    </location>
</feature>
<feature type="transmembrane region" description="Helical" evidence="4">
    <location>
        <begin position="150"/>
        <end position="170"/>
    </location>
</feature>
<feature type="coiled-coil region" evidence="3">
    <location>
        <begin position="475"/>
        <end position="502"/>
    </location>
</feature>
<dbReference type="Proteomes" id="UP000242329">
    <property type="component" value="Unassembled WGS sequence"/>
</dbReference>
<dbReference type="PANTHER" id="PTHR32089">
    <property type="entry name" value="METHYL-ACCEPTING CHEMOTAXIS PROTEIN MCPB"/>
    <property type="match status" value="1"/>
</dbReference>
<dbReference type="PROSITE" id="PS50111">
    <property type="entry name" value="CHEMOTAXIS_TRANSDUC_2"/>
    <property type="match status" value="1"/>
</dbReference>
<evidence type="ECO:0000259" key="5">
    <source>
        <dbReference type="PROSITE" id="PS50111"/>
    </source>
</evidence>
<dbReference type="AlphaFoldDB" id="A0A1M5JHX1"/>
<dbReference type="OrthoDB" id="2078696at2"/>
<keyword evidence="4" id="KW-0812">Transmembrane</keyword>
<keyword evidence="3" id="KW-0175">Coiled coil</keyword>
<evidence type="ECO:0000256" key="4">
    <source>
        <dbReference type="SAM" id="Phobius"/>
    </source>
</evidence>
<accession>A0A1M5JHX1</accession>
<dbReference type="EMBL" id="FQWY01000002">
    <property type="protein sequence ID" value="SHG39859.1"/>
    <property type="molecule type" value="Genomic_DNA"/>
</dbReference>
<dbReference type="RefSeq" id="WP_073088890.1">
    <property type="nucleotide sequence ID" value="NZ_FQWY01000002.1"/>
</dbReference>
<dbReference type="InterPro" id="IPR004089">
    <property type="entry name" value="MCPsignal_dom"/>
</dbReference>
<feature type="domain" description="Methyl-accepting transducer" evidence="5">
    <location>
        <begin position="215"/>
        <end position="451"/>
    </location>
</feature>
<feature type="transmembrane region" description="Helical" evidence="4">
    <location>
        <begin position="80"/>
        <end position="98"/>
    </location>
</feature>
<dbReference type="Gene3D" id="1.10.287.950">
    <property type="entry name" value="Methyl-accepting chemotaxis protein"/>
    <property type="match status" value="1"/>
</dbReference>
<dbReference type="STRING" id="1123382.SAMN02745221_00120"/>
<dbReference type="SUPFAM" id="SSF58104">
    <property type="entry name" value="Methyl-accepting chemotaxis protein (MCP) signaling domain"/>
    <property type="match status" value="1"/>
</dbReference>
<dbReference type="GO" id="GO:0007165">
    <property type="term" value="P:signal transduction"/>
    <property type="evidence" value="ECO:0007669"/>
    <property type="project" value="UniProtKB-KW"/>
</dbReference>
<keyword evidence="7" id="KW-1185">Reference proteome</keyword>
<dbReference type="SMART" id="SM00283">
    <property type="entry name" value="MA"/>
    <property type="match status" value="1"/>
</dbReference>